<dbReference type="Proteomes" id="UP000714275">
    <property type="component" value="Unassembled WGS sequence"/>
</dbReference>
<name>A0A9P7A733_9AGAM</name>
<dbReference type="OrthoDB" id="5592585at2759"/>
<keyword evidence="2" id="KW-1185">Reference proteome</keyword>
<evidence type="ECO:0000313" key="1">
    <source>
        <dbReference type="EMBL" id="KAG1783471.1"/>
    </source>
</evidence>
<dbReference type="AlphaFoldDB" id="A0A9P7A733"/>
<comment type="caution">
    <text evidence="1">The sequence shown here is derived from an EMBL/GenBank/DDBJ whole genome shotgun (WGS) entry which is preliminary data.</text>
</comment>
<proteinExistence type="predicted"/>
<organism evidence="1 2">
    <name type="scientific">Suillus placidus</name>
    <dbReference type="NCBI Taxonomy" id="48579"/>
    <lineage>
        <taxon>Eukaryota</taxon>
        <taxon>Fungi</taxon>
        <taxon>Dikarya</taxon>
        <taxon>Basidiomycota</taxon>
        <taxon>Agaricomycotina</taxon>
        <taxon>Agaricomycetes</taxon>
        <taxon>Agaricomycetidae</taxon>
        <taxon>Boletales</taxon>
        <taxon>Suillineae</taxon>
        <taxon>Suillaceae</taxon>
        <taxon>Suillus</taxon>
    </lineage>
</organism>
<protein>
    <submittedName>
        <fullName evidence="1">Uncharacterized protein</fullName>
    </submittedName>
</protein>
<dbReference type="EMBL" id="JABBWD010000002">
    <property type="protein sequence ID" value="KAG1783471.1"/>
    <property type="molecule type" value="Genomic_DNA"/>
</dbReference>
<accession>A0A9P7A733</accession>
<evidence type="ECO:0000313" key="2">
    <source>
        <dbReference type="Proteomes" id="UP000714275"/>
    </source>
</evidence>
<gene>
    <name evidence="1" type="ORF">EV702DRAFT_1191896</name>
</gene>
<sequence>MPTSDEESDHARQRLNLDAKTHMLKVQVPTEDSSLIAWIIPAPVAMGLLPVGYGTHTCPAYDPDKDRIIMLKDSWWVSLPHILPEGETYKQLKAANIVNVTTCIACHDVSSIPQQLLQSIKHSSTYLAYPHETLTPHSHYHLVLDVVSKALTNFPRSHQLVEVVQDTLLAHKDAYEKQAYYTETSLSWSLQRVLDNQPAWGPDNSCQPT</sequence>
<reference evidence="1" key="1">
    <citation type="journal article" date="2020" name="New Phytol.">
        <title>Comparative genomics reveals dynamic genome evolution in host specialist ectomycorrhizal fungi.</title>
        <authorList>
            <person name="Lofgren L.A."/>
            <person name="Nguyen N.H."/>
            <person name="Vilgalys R."/>
            <person name="Ruytinx J."/>
            <person name="Liao H.L."/>
            <person name="Branco S."/>
            <person name="Kuo A."/>
            <person name="LaButti K."/>
            <person name="Lipzen A."/>
            <person name="Andreopoulos W."/>
            <person name="Pangilinan J."/>
            <person name="Riley R."/>
            <person name="Hundley H."/>
            <person name="Na H."/>
            <person name="Barry K."/>
            <person name="Grigoriev I.V."/>
            <person name="Stajich J.E."/>
            <person name="Kennedy P.G."/>
        </authorList>
    </citation>
    <scope>NUCLEOTIDE SEQUENCE</scope>
    <source>
        <strain evidence="1">DOB743</strain>
    </source>
</reference>